<dbReference type="PANTHER" id="PTHR10766">
    <property type="entry name" value="TRANSMEMBRANE 9 SUPERFAMILY PROTEIN"/>
    <property type="match status" value="1"/>
</dbReference>
<keyword evidence="5 7" id="KW-1133">Transmembrane helix</keyword>
<keyword evidence="4" id="KW-0732">Signal</keyword>
<reference evidence="9" key="2">
    <citation type="submission" date="2023-11" db="UniProtKB">
        <authorList>
            <consortium name="WormBaseParasite"/>
        </authorList>
    </citation>
    <scope>IDENTIFICATION</scope>
</reference>
<comment type="subcellular location">
    <subcellularLocation>
        <location evidence="1">Membrane</location>
        <topology evidence="1">Multi-pass membrane protein</topology>
    </subcellularLocation>
</comment>
<name>A0AA85FBE1_9TREM</name>
<dbReference type="PANTHER" id="PTHR10766:SF176">
    <property type="entry name" value="TRANSMEMBRANE 9 SUPERFAMILY MEMBER"/>
    <property type="match status" value="1"/>
</dbReference>
<organism evidence="8 9">
    <name type="scientific">Schistosoma rodhaini</name>
    <dbReference type="NCBI Taxonomy" id="6188"/>
    <lineage>
        <taxon>Eukaryota</taxon>
        <taxon>Metazoa</taxon>
        <taxon>Spiralia</taxon>
        <taxon>Lophotrochozoa</taxon>
        <taxon>Platyhelminthes</taxon>
        <taxon>Trematoda</taxon>
        <taxon>Digenea</taxon>
        <taxon>Strigeidida</taxon>
        <taxon>Schistosomatoidea</taxon>
        <taxon>Schistosomatidae</taxon>
        <taxon>Schistosoma</taxon>
    </lineage>
</organism>
<evidence type="ECO:0000256" key="7">
    <source>
        <dbReference type="RuleBase" id="RU363079"/>
    </source>
</evidence>
<dbReference type="InterPro" id="IPR004240">
    <property type="entry name" value="EMP70"/>
</dbReference>
<evidence type="ECO:0000313" key="8">
    <source>
        <dbReference type="Proteomes" id="UP000050792"/>
    </source>
</evidence>
<dbReference type="Proteomes" id="UP000050792">
    <property type="component" value="Unassembled WGS sequence"/>
</dbReference>
<dbReference type="GO" id="GO:0016020">
    <property type="term" value="C:membrane"/>
    <property type="evidence" value="ECO:0007669"/>
    <property type="project" value="UniProtKB-SubCell"/>
</dbReference>
<evidence type="ECO:0000256" key="2">
    <source>
        <dbReference type="ARBA" id="ARBA00005227"/>
    </source>
</evidence>
<reference evidence="8" key="1">
    <citation type="submission" date="2022-06" db="EMBL/GenBank/DDBJ databases">
        <authorList>
            <person name="Berger JAMES D."/>
            <person name="Berger JAMES D."/>
        </authorList>
    </citation>
    <scope>NUCLEOTIDE SEQUENCE [LARGE SCALE GENOMIC DNA]</scope>
</reference>
<keyword evidence="3 7" id="KW-0812">Transmembrane</keyword>
<dbReference type="WBParaSite" id="SRDH1_42240.1">
    <property type="protein sequence ID" value="SRDH1_42240.1"/>
    <property type="gene ID" value="SRDH1_42240"/>
</dbReference>
<evidence type="ECO:0000256" key="4">
    <source>
        <dbReference type="ARBA" id="ARBA00022729"/>
    </source>
</evidence>
<feature type="transmembrane region" description="Helical" evidence="7">
    <location>
        <begin position="541"/>
        <end position="566"/>
    </location>
</feature>
<evidence type="ECO:0000256" key="1">
    <source>
        <dbReference type="ARBA" id="ARBA00004141"/>
    </source>
</evidence>
<feature type="transmembrane region" description="Helical" evidence="7">
    <location>
        <begin position="417"/>
        <end position="442"/>
    </location>
</feature>
<feature type="transmembrane region" description="Helical" evidence="7">
    <location>
        <begin position="384"/>
        <end position="411"/>
    </location>
</feature>
<feature type="transmembrane region" description="Helical" evidence="7">
    <location>
        <begin position="572"/>
        <end position="596"/>
    </location>
</feature>
<keyword evidence="8" id="KW-1185">Reference proteome</keyword>
<dbReference type="GO" id="GO:0072657">
    <property type="term" value="P:protein localization to membrane"/>
    <property type="evidence" value="ECO:0007669"/>
    <property type="project" value="TreeGrafter"/>
</dbReference>
<evidence type="ECO:0000256" key="6">
    <source>
        <dbReference type="ARBA" id="ARBA00023136"/>
    </source>
</evidence>
<protein>
    <recommendedName>
        <fullName evidence="7">Transmembrane 9 superfamily member</fullName>
    </recommendedName>
</protein>
<feature type="transmembrane region" description="Helical" evidence="7">
    <location>
        <begin position="321"/>
        <end position="343"/>
    </location>
</feature>
<evidence type="ECO:0000313" key="9">
    <source>
        <dbReference type="WBParaSite" id="SRDH1_42240.1"/>
    </source>
</evidence>
<feature type="transmembrane region" description="Helical" evidence="7">
    <location>
        <begin position="454"/>
        <end position="478"/>
    </location>
</feature>
<feature type="transmembrane region" description="Helical" evidence="7">
    <location>
        <begin position="490"/>
        <end position="513"/>
    </location>
</feature>
<dbReference type="Pfam" id="PF02990">
    <property type="entry name" value="EMP70"/>
    <property type="match status" value="1"/>
</dbReference>
<accession>A0AA85FBE1</accession>
<feature type="transmembrane region" description="Helical" evidence="7">
    <location>
        <begin position="644"/>
        <end position="673"/>
    </location>
</feature>
<sequence>MTKCLFQNVVNLEHWMIFHLESTKTVRLFVTRMMVKNCVLGWLLIVHLSLVKAWYLPGISPINYCPPPVGSESNCKSEITLLVNKLTSKKSFISFRYDSFDFCSLSSEPSPVENLGQVVFGERLSPSSYEIIFGKEETCKVLCTKKYSHANYKKYLFITKAIMMGYEHHWVMDNLPVTVCVQAVDGKKYCKTSIPLGCFEGNQDKSDSVCLGIPLAKHSTILLNHVSLHIVYHPVKDSWSSSGNVKAGRILSVIASPSSIAHPNNAPDCTLKQPLILPSDLKDELTITYTYSVTFEEDLTRKWSSRWDYILDTMPQSNIQWLSILNSCVLTLFLSGLLATILLRTLRRDIARYTELESATAVQEESGWKLVHGDVFRPPNWGMLFSVVVGSGVQIFQMLLVTLFFACLGFLSPANRGALMTCALAVFACLGASSGYASARIYKFFGGLRWKTNVILTATVCPALVFSVFLILNVALWILDSATATPFGTIVALLALWLCVSLPLCFLGAFFGFRKPVFETPVRTNQIPRQIPYQSLYSRPLMAFFIGGLLPFSCIFIQLFFIFNSIWGAQFYYMFGFLFLVFIMLVITISETSILMCYFQLCGEDYRWWWRSLCTGAGTSFYLFVYSIHYFVTRLEFQDAVSAFLYFGYTAIILWLNFLFTSSVGFYACFWFVRKIYGVVKVD</sequence>
<keyword evidence="6 7" id="KW-0472">Membrane</keyword>
<feature type="transmembrane region" description="Helical" evidence="7">
    <location>
        <begin position="608"/>
        <end position="632"/>
    </location>
</feature>
<dbReference type="AlphaFoldDB" id="A0AA85FBE1"/>
<proteinExistence type="inferred from homology"/>
<comment type="similarity">
    <text evidence="2 7">Belongs to the nonaspanin (TM9SF) (TC 9.A.2) family.</text>
</comment>
<evidence type="ECO:0000256" key="5">
    <source>
        <dbReference type="ARBA" id="ARBA00022989"/>
    </source>
</evidence>
<evidence type="ECO:0000256" key="3">
    <source>
        <dbReference type="ARBA" id="ARBA00022692"/>
    </source>
</evidence>